<evidence type="ECO:0000256" key="4">
    <source>
        <dbReference type="HAMAP-Rule" id="MF_00655"/>
    </source>
</evidence>
<dbReference type="NCBIfam" id="NF002535">
    <property type="entry name" value="PRK02079.1"/>
    <property type="match status" value="1"/>
</dbReference>
<keyword evidence="3 4" id="KW-0884">PQQ biosynthesis</keyword>
<sequence length="92" mass="10453">MSVIDLEDCPRLRRGYRFQWEPAQGCHVLLYPEGMVQLNDSAAHILKLVDGNHSIGQIIAQLQVQFPSAADLSDDVLIFMETAYARFWLESC</sequence>
<dbReference type="Proteomes" id="UP001294570">
    <property type="component" value="Unassembled WGS sequence"/>
</dbReference>
<comment type="caution">
    <text evidence="5">The sequence shown here is derived from an EMBL/GenBank/DDBJ whole genome shotgun (WGS) entry which is preliminary data.</text>
</comment>
<dbReference type="HAMAP" id="MF_00655">
    <property type="entry name" value="PQQ_syn_PqqD"/>
    <property type="match status" value="1"/>
</dbReference>
<accession>A0ABU5GTM4</accession>
<evidence type="ECO:0000256" key="3">
    <source>
        <dbReference type="ARBA" id="ARBA00022905"/>
    </source>
</evidence>
<name>A0ABU5GTM4_9GAMM</name>
<dbReference type="Gene3D" id="1.10.10.1150">
    <property type="entry name" value="Coenzyme PQQ synthesis protein D (PqqD)"/>
    <property type="match status" value="1"/>
</dbReference>
<gene>
    <name evidence="4 5" type="primary">pqqD</name>
    <name evidence="5" type="ORF">TOI97_12280</name>
</gene>
<dbReference type="EMBL" id="JAXIVU010000025">
    <property type="protein sequence ID" value="MDY7220340.1"/>
    <property type="molecule type" value="Genomic_DNA"/>
</dbReference>
<comment type="pathway">
    <text evidence="1 4">Cofactor biosynthesis; pyrroloquinoline quinone biosynthesis.</text>
</comment>
<dbReference type="InterPro" id="IPR041881">
    <property type="entry name" value="PqqD_sf"/>
</dbReference>
<proteinExistence type="inferred from homology"/>
<evidence type="ECO:0000313" key="5">
    <source>
        <dbReference type="EMBL" id="MDY7220340.1"/>
    </source>
</evidence>
<dbReference type="Pfam" id="PF05402">
    <property type="entry name" value="PqqD"/>
    <property type="match status" value="1"/>
</dbReference>
<dbReference type="RefSeq" id="WP_321554422.1">
    <property type="nucleotide sequence ID" value="NZ_JAXIVU010000025.1"/>
</dbReference>
<keyword evidence="6" id="KW-1185">Reference proteome</keyword>
<evidence type="ECO:0000256" key="1">
    <source>
        <dbReference type="ARBA" id="ARBA00004886"/>
    </source>
</evidence>
<dbReference type="InterPro" id="IPR008792">
    <property type="entry name" value="PQQD"/>
</dbReference>
<evidence type="ECO:0000313" key="6">
    <source>
        <dbReference type="Proteomes" id="UP001294570"/>
    </source>
</evidence>
<comment type="similarity">
    <text evidence="4">Belongs to the PqqD family.</text>
</comment>
<comment type="subunit">
    <text evidence="2 4">Monomer. Interacts with PqqE.</text>
</comment>
<reference evidence="5 6" key="1">
    <citation type="submission" date="2023-12" db="EMBL/GenBank/DDBJ databases">
        <title>Denitrificimonas halotolerans sp. nov.,a novel species isolated from landfill leachate.</title>
        <authorList>
            <person name="Wang S."/>
        </authorList>
    </citation>
    <scope>NUCLEOTIDE SEQUENCE [LARGE SCALE GENOMIC DNA]</scope>
    <source>
        <strain evidence="5 6">JX-1</strain>
    </source>
</reference>
<organism evidence="5 6">
    <name type="scientific">Denitrificimonas halotolerans</name>
    <dbReference type="NCBI Taxonomy" id="3098930"/>
    <lineage>
        <taxon>Bacteria</taxon>
        <taxon>Pseudomonadati</taxon>
        <taxon>Pseudomonadota</taxon>
        <taxon>Gammaproteobacteria</taxon>
        <taxon>Pseudomonadales</taxon>
        <taxon>Pseudomonadaceae</taxon>
        <taxon>Denitrificimonas</taxon>
    </lineage>
</organism>
<protein>
    <recommendedName>
        <fullName evidence="4">PqqA binding protein</fullName>
    </recommendedName>
    <alternativeName>
        <fullName evidence="4">Coenzyme PQQ synthesis protein D</fullName>
    </alternativeName>
    <alternativeName>
        <fullName evidence="4">Pyrroloquinoline quinone biosynthesis protein D</fullName>
    </alternativeName>
</protein>
<dbReference type="InterPro" id="IPR022479">
    <property type="entry name" value="PqqD_bac"/>
</dbReference>
<evidence type="ECO:0000256" key="2">
    <source>
        <dbReference type="ARBA" id="ARBA00011741"/>
    </source>
</evidence>
<comment type="function">
    <text evidence="4">Functions as a PqqA binding protein and presents PqqA to PqqE, in the pyrroloquinoline quinone (PQQ) biosynthetic pathway.</text>
</comment>
<dbReference type="NCBIfam" id="TIGR03859">
    <property type="entry name" value="PQQ_PqqD"/>
    <property type="match status" value="1"/>
</dbReference>